<dbReference type="Gene3D" id="3.30.70.100">
    <property type="match status" value="1"/>
</dbReference>
<feature type="transmembrane region" description="Helical" evidence="8">
    <location>
        <begin position="628"/>
        <end position="650"/>
    </location>
</feature>
<evidence type="ECO:0000256" key="7">
    <source>
        <dbReference type="SAM" id="MobiDB-lite"/>
    </source>
</evidence>
<dbReference type="Proteomes" id="UP000321362">
    <property type="component" value="Chromosome"/>
</dbReference>
<evidence type="ECO:0000256" key="2">
    <source>
        <dbReference type="ARBA" id="ARBA00008017"/>
    </source>
</evidence>
<dbReference type="PANTHER" id="PTHR30347:SF1">
    <property type="entry name" value="MECHANOSENSITIVE CHANNEL MSCK"/>
    <property type="match status" value="1"/>
</dbReference>
<evidence type="ECO:0000259" key="10">
    <source>
        <dbReference type="Pfam" id="PF00924"/>
    </source>
</evidence>
<dbReference type="RefSeq" id="WP_147053208.1">
    <property type="nucleotide sequence ID" value="NZ_CP042437.1"/>
</dbReference>
<feature type="domain" description="Mechanosensitive ion channel MscS C-terminal" evidence="11">
    <location>
        <begin position="718"/>
        <end position="801"/>
    </location>
</feature>
<dbReference type="GO" id="GO:0008381">
    <property type="term" value="F:mechanosensitive monoatomic ion channel activity"/>
    <property type="evidence" value="ECO:0007669"/>
    <property type="project" value="UniProtKB-ARBA"/>
</dbReference>
<evidence type="ECO:0000256" key="5">
    <source>
        <dbReference type="ARBA" id="ARBA00022989"/>
    </source>
</evidence>
<feature type="chain" id="PRO_5022730686" evidence="9">
    <location>
        <begin position="26"/>
        <end position="836"/>
    </location>
</feature>
<dbReference type="AlphaFoldDB" id="A0A5B8VZP9"/>
<dbReference type="SUPFAM" id="SSF82861">
    <property type="entry name" value="Mechanosensitive channel protein MscS (YggB), transmembrane region"/>
    <property type="match status" value="1"/>
</dbReference>
<dbReference type="Gene3D" id="2.30.30.60">
    <property type="match status" value="1"/>
</dbReference>
<dbReference type="GO" id="GO:0005886">
    <property type="term" value="C:plasma membrane"/>
    <property type="evidence" value="ECO:0007669"/>
    <property type="project" value="UniProtKB-SubCell"/>
</dbReference>
<feature type="transmembrane region" description="Helical" evidence="8">
    <location>
        <begin position="344"/>
        <end position="361"/>
    </location>
</feature>
<comment type="subcellular location">
    <subcellularLocation>
        <location evidence="1">Cell membrane</location>
        <topology evidence="1">Multi-pass membrane protein</topology>
    </subcellularLocation>
</comment>
<dbReference type="InterPro" id="IPR011066">
    <property type="entry name" value="MscS_channel_C_sf"/>
</dbReference>
<proteinExistence type="inferred from homology"/>
<feature type="transmembrane region" description="Helical" evidence="8">
    <location>
        <begin position="454"/>
        <end position="476"/>
    </location>
</feature>
<dbReference type="Pfam" id="PF21082">
    <property type="entry name" value="MS_channel_3rd"/>
    <property type="match status" value="1"/>
</dbReference>
<feature type="transmembrane region" description="Helical" evidence="8">
    <location>
        <begin position="560"/>
        <end position="581"/>
    </location>
</feature>
<feature type="domain" description="Mechanosensitive ion channel MscS" evidence="10">
    <location>
        <begin position="644"/>
        <end position="710"/>
    </location>
</feature>
<feature type="region of interest" description="Disordered" evidence="7">
    <location>
        <begin position="812"/>
        <end position="836"/>
    </location>
</feature>
<dbReference type="InterPro" id="IPR011014">
    <property type="entry name" value="MscS_channel_TM-2"/>
</dbReference>
<dbReference type="EMBL" id="CP042437">
    <property type="protein sequence ID" value="QEC76026.1"/>
    <property type="molecule type" value="Genomic_DNA"/>
</dbReference>
<dbReference type="SUPFAM" id="SSF50182">
    <property type="entry name" value="Sm-like ribonucleoproteins"/>
    <property type="match status" value="1"/>
</dbReference>
<dbReference type="Gene3D" id="1.10.287.1260">
    <property type="match status" value="1"/>
</dbReference>
<dbReference type="InterPro" id="IPR049278">
    <property type="entry name" value="MS_channel_C"/>
</dbReference>
<keyword evidence="9" id="KW-0732">Signal</keyword>
<dbReference type="InterPro" id="IPR052702">
    <property type="entry name" value="MscS-like_channel"/>
</dbReference>
<reference evidence="12 13" key="1">
    <citation type="journal article" date="2013" name="J. Microbiol.">
        <title>Mucilaginibacter ginsenosidivorax sp. nov., with ginsenoside converting activity isolated from sediment.</title>
        <authorList>
            <person name="Kim J.K."/>
            <person name="Choi T.E."/>
            <person name="Liu Q.M."/>
            <person name="Park H.Y."/>
            <person name="Yi T.H."/>
            <person name="Yoon M.H."/>
            <person name="Kim S.C."/>
            <person name="Im W.T."/>
        </authorList>
    </citation>
    <scope>NUCLEOTIDE SEQUENCE [LARGE SCALE GENOMIC DNA]</scope>
    <source>
        <strain evidence="12 13">KHI28</strain>
    </source>
</reference>
<evidence type="ECO:0000256" key="8">
    <source>
        <dbReference type="SAM" id="Phobius"/>
    </source>
</evidence>
<keyword evidence="4 8" id="KW-0812">Transmembrane</keyword>
<feature type="transmembrane region" description="Helical" evidence="8">
    <location>
        <begin position="427"/>
        <end position="448"/>
    </location>
</feature>
<dbReference type="PANTHER" id="PTHR30347">
    <property type="entry name" value="POTASSIUM CHANNEL RELATED"/>
    <property type="match status" value="1"/>
</dbReference>
<dbReference type="InterPro" id="IPR006685">
    <property type="entry name" value="MscS_channel_2nd"/>
</dbReference>
<dbReference type="KEGG" id="mgk:FSB76_08730"/>
<dbReference type="SUPFAM" id="SSF82689">
    <property type="entry name" value="Mechanosensitive channel protein MscS (YggB), C-terminal domain"/>
    <property type="match status" value="1"/>
</dbReference>
<organism evidence="12 13">
    <name type="scientific">Mucilaginibacter ginsenosidivorax</name>
    <dbReference type="NCBI Taxonomy" id="862126"/>
    <lineage>
        <taxon>Bacteria</taxon>
        <taxon>Pseudomonadati</taxon>
        <taxon>Bacteroidota</taxon>
        <taxon>Sphingobacteriia</taxon>
        <taxon>Sphingobacteriales</taxon>
        <taxon>Sphingobacteriaceae</taxon>
        <taxon>Mucilaginibacter</taxon>
    </lineage>
</organism>
<evidence type="ECO:0000256" key="4">
    <source>
        <dbReference type="ARBA" id="ARBA00022692"/>
    </source>
</evidence>
<keyword evidence="5 8" id="KW-1133">Transmembrane helix</keyword>
<evidence type="ECO:0000256" key="9">
    <source>
        <dbReference type="SAM" id="SignalP"/>
    </source>
</evidence>
<evidence type="ECO:0000313" key="13">
    <source>
        <dbReference type="Proteomes" id="UP000321362"/>
    </source>
</evidence>
<feature type="transmembrane region" description="Helical" evidence="8">
    <location>
        <begin position="317"/>
        <end position="338"/>
    </location>
</feature>
<name>A0A5B8VZP9_9SPHI</name>
<comment type="similarity">
    <text evidence="2">Belongs to the MscS (TC 1.A.23) family.</text>
</comment>
<evidence type="ECO:0000256" key="6">
    <source>
        <dbReference type="ARBA" id="ARBA00023136"/>
    </source>
</evidence>
<feature type="transmembrane region" description="Helical" evidence="8">
    <location>
        <begin position="398"/>
        <end position="415"/>
    </location>
</feature>
<evidence type="ECO:0000256" key="1">
    <source>
        <dbReference type="ARBA" id="ARBA00004651"/>
    </source>
</evidence>
<protein>
    <submittedName>
        <fullName evidence="12">Mechanosensitive ion channel</fullName>
    </submittedName>
</protein>
<gene>
    <name evidence="12" type="ORF">FSB76_08730</name>
</gene>
<feature type="transmembrane region" description="Helical" evidence="8">
    <location>
        <begin position="277"/>
        <end position="296"/>
    </location>
</feature>
<feature type="transmembrane region" description="Helical" evidence="8">
    <location>
        <begin position="373"/>
        <end position="392"/>
    </location>
</feature>
<feature type="signal peptide" evidence="9">
    <location>
        <begin position="1"/>
        <end position="25"/>
    </location>
</feature>
<keyword evidence="3" id="KW-1003">Cell membrane</keyword>
<evidence type="ECO:0000313" key="12">
    <source>
        <dbReference type="EMBL" id="QEC76026.1"/>
    </source>
</evidence>
<evidence type="ECO:0000256" key="3">
    <source>
        <dbReference type="ARBA" id="ARBA00022475"/>
    </source>
</evidence>
<evidence type="ECO:0000259" key="11">
    <source>
        <dbReference type="Pfam" id="PF21082"/>
    </source>
</evidence>
<sequence length="836" mass="93174">MMQNLFKTICLFLIAAMAFSQDCPAQVKKKKAHLSVRDSLREKVLKRDSVIRSFKNVDGSVNILLGKIEDYTTSYVETNSDLARGFDTLEISQELPTLEQRMALMRNAIDRSSTLGNLITIRDIIDHLKDQMNSWEDRVTIYNNQLDGIRAKVSDFKSDTVLRNAPADSSLRAKTIAQVEDLDAKWKSLDSAAQKSMIRVGLLENRVSALSILLIDLDDRIDLKIHEFTLKALTNEYGFIWNPHKSKTPNDLGTAVTKTSRLVYILYAYFIVSKSNYVAHVVNLLILVAFFAWIYSSRRKITRLNTGHEGVFEQTNYIVKYPYLSTLTVFSIIAPYLYDHATQAFTHTMFLIMMASIGVLIKHNWPKPLYKFYKVLFIAAVFFCISSLMVIVTYLDRVILLVVSGVVIYYSSQFLKQLKKDGAGYPPYMVLISKLFIGLQAFSVLLNICGRFSLAKIISVSATLNLCLGMGFYLLLQILMESLFLQLEGNKKAGNSLTSFLDFKELQKKSKGFLVKIIGILWLVALAKNLAIDDFIYDQANDFLNSPHQVSSTAFTFRSILVFVAVIWVSGLVARVISYFYDFAGQQTKLTPQAKKTRSSILLIRLTVFVVGFFVAITAAGIPMDRVTIIIGALGVGIGFGLQNIVNNLVSGVILAFEKPVQVGDIIEVSGKSGTITEIGIRSSKIECGDGSELIIPNGDLISQHVVNWTLSNNNRRVELVIRVAYGSDVAKVQKVLNSVVQGHPDIMKTPSPSVYLNTFSDSAIEFKALFWAEDITKWQSLKSSVMLEIYIEFEKEGIEIPKGQKEIQVNFPGGLGSPVAPPNQAGGEAGLPAGR</sequence>
<keyword evidence="6 8" id="KW-0472">Membrane</keyword>
<feature type="transmembrane region" description="Helical" evidence="8">
    <location>
        <begin position="602"/>
        <end position="622"/>
    </location>
</feature>
<dbReference type="InterPro" id="IPR010920">
    <property type="entry name" value="LSM_dom_sf"/>
</dbReference>
<keyword evidence="13" id="KW-1185">Reference proteome</keyword>
<feature type="transmembrane region" description="Helical" evidence="8">
    <location>
        <begin position="513"/>
        <end position="532"/>
    </location>
</feature>
<dbReference type="OrthoDB" id="9809206at2"/>
<accession>A0A5B8VZP9</accession>
<dbReference type="InterPro" id="IPR023408">
    <property type="entry name" value="MscS_beta-dom_sf"/>
</dbReference>
<dbReference type="Pfam" id="PF00924">
    <property type="entry name" value="MS_channel_2nd"/>
    <property type="match status" value="1"/>
</dbReference>